<dbReference type="PANTHER" id="PTHR43569">
    <property type="entry name" value="AMIDOHYDROLASE"/>
    <property type="match status" value="1"/>
</dbReference>
<dbReference type="RefSeq" id="WP_259862789.1">
    <property type="nucleotide sequence ID" value="NZ_BAAAST010000011.1"/>
</dbReference>
<accession>A0ABY5W423</accession>
<evidence type="ECO:0000256" key="1">
    <source>
        <dbReference type="ARBA" id="ARBA00038310"/>
    </source>
</evidence>
<reference evidence="3" key="2">
    <citation type="submission" date="2022-09" db="EMBL/GenBank/DDBJ databases">
        <title>Biosynthetic gene clusters of Dactylosporangioum fulvum.</title>
        <authorList>
            <person name="Caradec T."/>
        </authorList>
    </citation>
    <scope>NUCLEOTIDE SEQUENCE</scope>
    <source>
        <strain evidence="3">NRRL B-16292</strain>
    </source>
</reference>
<dbReference type="Proteomes" id="UP001059617">
    <property type="component" value="Chromosome"/>
</dbReference>
<evidence type="ECO:0000313" key="4">
    <source>
        <dbReference type="Proteomes" id="UP001059617"/>
    </source>
</evidence>
<comment type="similarity">
    <text evidence="1">Belongs to the metallo-dependent hydrolases superfamily.</text>
</comment>
<dbReference type="Gene3D" id="3.20.20.140">
    <property type="entry name" value="Metal-dependent hydrolases"/>
    <property type="match status" value="1"/>
</dbReference>
<dbReference type="EMBL" id="CP073720">
    <property type="protein sequence ID" value="UWP84817.1"/>
    <property type="molecule type" value="Genomic_DNA"/>
</dbReference>
<proteinExistence type="inferred from homology"/>
<evidence type="ECO:0000313" key="3">
    <source>
        <dbReference type="EMBL" id="UWP84817.1"/>
    </source>
</evidence>
<protein>
    <submittedName>
        <fullName evidence="3">Amidohydrolase family protein</fullName>
    </submittedName>
</protein>
<keyword evidence="4" id="KW-1185">Reference proteome</keyword>
<reference evidence="3" key="1">
    <citation type="submission" date="2021-04" db="EMBL/GenBank/DDBJ databases">
        <authorList>
            <person name="Hartkoorn R.C."/>
            <person name="Beaudoing E."/>
            <person name="Hot D."/>
        </authorList>
    </citation>
    <scope>NUCLEOTIDE SEQUENCE</scope>
    <source>
        <strain evidence="3">NRRL B-16292</strain>
    </source>
</reference>
<gene>
    <name evidence="3" type="ORF">Dfulv_11535</name>
</gene>
<evidence type="ECO:0000259" key="2">
    <source>
        <dbReference type="Pfam" id="PF04909"/>
    </source>
</evidence>
<organism evidence="3 4">
    <name type="scientific">Dactylosporangium fulvum</name>
    <dbReference type="NCBI Taxonomy" id="53359"/>
    <lineage>
        <taxon>Bacteria</taxon>
        <taxon>Bacillati</taxon>
        <taxon>Actinomycetota</taxon>
        <taxon>Actinomycetes</taxon>
        <taxon>Micromonosporales</taxon>
        <taxon>Micromonosporaceae</taxon>
        <taxon>Dactylosporangium</taxon>
    </lineage>
</organism>
<dbReference type="PANTHER" id="PTHR43569:SF2">
    <property type="entry name" value="AMIDOHYDROLASE-RELATED DOMAIN-CONTAINING PROTEIN"/>
    <property type="match status" value="1"/>
</dbReference>
<dbReference type="InterPro" id="IPR006680">
    <property type="entry name" value="Amidohydro-rel"/>
</dbReference>
<feature type="domain" description="Amidohydrolase-related" evidence="2">
    <location>
        <begin position="3"/>
        <end position="280"/>
    </location>
</feature>
<dbReference type="SUPFAM" id="SSF51556">
    <property type="entry name" value="Metallo-dependent hydrolases"/>
    <property type="match status" value="1"/>
</dbReference>
<dbReference type="InterPro" id="IPR052350">
    <property type="entry name" value="Metallo-dep_Lactonases"/>
</dbReference>
<sequence>MIVDAHHHLWQLDGGYDWLDAPELAPIRRTFGPVQLQGELTGAGVTRTVLVEGGRCDTGEAAILLAHTLDAPEIAGVVAWADPADPALEATLAGYFSLPGALSLVGVRAQVQAEDVGYLDRADVRRGLERIGRAGLTFDLVVRVEQLPSAARAAEALPGVSFVLDHLGKPRVRAGAEGLAEWRALVAGLAARPNVTAKLSGLVTEADWSGWNAEDLRPYVEEALTLFGPQRLMFGSDWPVCTLAAPYQVVKETLEELLRDVDEPGRARIFGGTATEVYGLRDGTAGVQSPRRNRWH</sequence>
<name>A0ABY5W423_9ACTN</name>
<dbReference type="Pfam" id="PF04909">
    <property type="entry name" value="Amidohydro_2"/>
    <property type="match status" value="1"/>
</dbReference>
<dbReference type="InterPro" id="IPR032466">
    <property type="entry name" value="Metal_Hydrolase"/>
</dbReference>